<evidence type="ECO:0000313" key="3">
    <source>
        <dbReference type="Proteomes" id="UP000323720"/>
    </source>
</evidence>
<feature type="transmembrane region" description="Helical" evidence="1">
    <location>
        <begin position="12"/>
        <end position="32"/>
    </location>
</feature>
<proteinExistence type="predicted"/>
<keyword evidence="3" id="KW-1185">Reference proteome</keyword>
<feature type="transmembrane region" description="Helical" evidence="1">
    <location>
        <begin position="44"/>
        <end position="64"/>
    </location>
</feature>
<evidence type="ECO:0000256" key="1">
    <source>
        <dbReference type="SAM" id="Phobius"/>
    </source>
</evidence>
<dbReference type="OrthoDB" id="883418at2"/>
<dbReference type="AlphaFoldDB" id="A0A5D0RFN3"/>
<dbReference type="EMBL" id="VSKK01000001">
    <property type="protein sequence ID" value="TYB79776.1"/>
    <property type="molecule type" value="Genomic_DNA"/>
</dbReference>
<dbReference type="Proteomes" id="UP000323720">
    <property type="component" value="Unassembled WGS sequence"/>
</dbReference>
<feature type="transmembrane region" description="Helical" evidence="1">
    <location>
        <begin position="76"/>
        <end position="96"/>
    </location>
</feature>
<keyword evidence="1" id="KW-0472">Membrane</keyword>
<feature type="transmembrane region" description="Helical" evidence="1">
    <location>
        <begin position="117"/>
        <end position="136"/>
    </location>
</feature>
<keyword evidence="1" id="KW-0812">Transmembrane</keyword>
<evidence type="ECO:0008006" key="4">
    <source>
        <dbReference type="Google" id="ProtNLM"/>
    </source>
</evidence>
<keyword evidence="1" id="KW-1133">Transmembrane helix</keyword>
<reference evidence="2 3" key="1">
    <citation type="submission" date="2019-08" db="EMBL/GenBank/DDBJ databases">
        <title>Genomes of Antarctic Bizionia species.</title>
        <authorList>
            <person name="Bowman J.P."/>
        </authorList>
    </citation>
    <scope>NUCLEOTIDE SEQUENCE [LARGE SCALE GENOMIC DNA]</scope>
    <source>
        <strain evidence="2 3">ADA-4</strain>
    </source>
</reference>
<organism evidence="2 3">
    <name type="scientific">Bizionia myxarmorum</name>
    <dbReference type="NCBI Taxonomy" id="291186"/>
    <lineage>
        <taxon>Bacteria</taxon>
        <taxon>Pseudomonadati</taxon>
        <taxon>Bacteroidota</taxon>
        <taxon>Flavobacteriia</taxon>
        <taxon>Flavobacteriales</taxon>
        <taxon>Flavobacteriaceae</taxon>
        <taxon>Bizionia</taxon>
    </lineage>
</organism>
<name>A0A5D0RFN3_9FLAO</name>
<protein>
    <recommendedName>
        <fullName evidence="4">DUF1772 domain-containing protein</fullName>
    </recommendedName>
</protein>
<dbReference type="RefSeq" id="WP_148403504.1">
    <property type="nucleotide sequence ID" value="NZ_VSKK01000001.1"/>
</dbReference>
<comment type="caution">
    <text evidence="2">The sequence shown here is derived from an EMBL/GenBank/DDBJ whole genome shotgun (WGS) entry which is preliminary data.</text>
</comment>
<evidence type="ECO:0000313" key="2">
    <source>
        <dbReference type="EMBL" id="TYB79776.1"/>
    </source>
</evidence>
<sequence>MDIQIIRLVFDSGLLVLIWLVQLVVYPSFLYYEKQNLLIWHKKYTAGISMIVMPLMFGQLIIASMQCIQLATAQNIINLILVMAVWIITFLQFVPIHNKITQNLASESLLKRLVKRNWWRTILWTLIFCWSIFSHLH</sequence>
<accession>A0A5D0RFN3</accession>
<gene>
    <name evidence="2" type="ORF">ES674_08505</name>
</gene>